<dbReference type="InterPro" id="IPR007686">
    <property type="entry name" value="YutG/PgpA"/>
</dbReference>
<dbReference type="Proteomes" id="UP000885986">
    <property type="component" value="Unassembled WGS sequence"/>
</dbReference>
<comment type="caution">
    <text evidence="3">The sequence shown here is derived from an EMBL/GenBank/DDBJ whole genome shotgun (WGS) entry which is preliminary data.</text>
</comment>
<dbReference type="AlphaFoldDB" id="A0A7C2XGT4"/>
<dbReference type="Pfam" id="PF04608">
    <property type="entry name" value="PgpA"/>
    <property type="match status" value="1"/>
</dbReference>
<dbReference type="CDD" id="cd06971">
    <property type="entry name" value="PgpA"/>
    <property type="match status" value="1"/>
</dbReference>
<keyword evidence="1" id="KW-0812">Transmembrane</keyword>
<accession>A0A7C2XGT4</accession>
<feature type="transmembrane region" description="Helical" evidence="1">
    <location>
        <begin position="34"/>
        <end position="58"/>
    </location>
</feature>
<dbReference type="InterPro" id="IPR036681">
    <property type="entry name" value="PgpA-like_sf"/>
</dbReference>
<evidence type="ECO:0000259" key="2">
    <source>
        <dbReference type="Pfam" id="PF04608"/>
    </source>
</evidence>
<dbReference type="GO" id="GO:0006655">
    <property type="term" value="P:phosphatidylglycerol biosynthetic process"/>
    <property type="evidence" value="ECO:0007669"/>
    <property type="project" value="UniProtKB-UniPathway"/>
</dbReference>
<keyword evidence="1" id="KW-1133">Transmembrane helix</keyword>
<dbReference type="PANTHER" id="PTHR36305">
    <property type="entry name" value="PHOSPHATIDYLGLYCEROPHOSPHATASE A"/>
    <property type="match status" value="1"/>
</dbReference>
<dbReference type="GO" id="GO:0008962">
    <property type="term" value="F:phosphatidylglycerophosphatase activity"/>
    <property type="evidence" value="ECO:0007669"/>
    <property type="project" value="InterPro"/>
</dbReference>
<dbReference type="InterPro" id="IPR026037">
    <property type="entry name" value="PgpA"/>
</dbReference>
<dbReference type="UniPathway" id="UPA00084">
    <property type="reaction ID" value="UER00504"/>
</dbReference>
<sequence length="149" mass="16098">MDRLVMLLATGFGLGRLPKAPGTWGTLPAFPIQLLLLTLAPLTYTLALVAIFILAVVVAGMAEKILDRPDPGMVVIDEIIGMLIALIAVPATPLAWLGAFLLFRFFDILKPWPIRLIDSRCHGGLGIVLDDVLAGIYALACIHLLLYLL</sequence>
<reference evidence="3" key="1">
    <citation type="journal article" date="2020" name="mSystems">
        <title>Genome- and Community-Level Interaction Insights into Carbon Utilization and Element Cycling Functions of Hydrothermarchaeota in Hydrothermal Sediment.</title>
        <authorList>
            <person name="Zhou Z."/>
            <person name="Liu Y."/>
            <person name="Xu W."/>
            <person name="Pan J."/>
            <person name="Luo Z.H."/>
            <person name="Li M."/>
        </authorList>
    </citation>
    <scope>NUCLEOTIDE SEQUENCE [LARGE SCALE GENOMIC DNA]</scope>
    <source>
        <strain evidence="3">SpSt-1224</strain>
    </source>
</reference>
<evidence type="ECO:0000313" key="3">
    <source>
        <dbReference type="EMBL" id="HET97810.1"/>
    </source>
</evidence>
<name>A0A7C2XGT4_9BACT</name>
<feature type="transmembrane region" description="Helical" evidence="1">
    <location>
        <begin position="79"/>
        <end position="103"/>
    </location>
</feature>
<feature type="domain" description="YutG/PgpA" evidence="2">
    <location>
        <begin position="8"/>
        <end position="145"/>
    </location>
</feature>
<dbReference type="SUPFAM" id="SSF101307">
    <property type="entry name" value="YutG-like"/>
    <property type="match status" value="1"/>
</dbReference>
<dbReference type="PANTHER" id="PTHR36305:SF1">
    <property type="entry name" value="PHOSPHATIDYLGLYCEROPHOSPHATASE A"/>
    <property type="match status" value="1"/>
</dbReference>
<evidence type="ECO:0000256" key="1">
    <source>
        <dbReference type="SAM" id="Phobius"/>
    </source>
</evidence>
<dbReference type="EMBL" id="DSDS01000088">
    <property type="protein sequence ID" value="HET97810.1"/>
    <property type="molecule type" value="Genomic_DNA"/>
</dbReference>
<protein>
    <submittedName>
        <fullName evidence="3">Phosphatidylglycerophosphatase A</fullName>
    </submittedName>
</protein>
<feature type="transmembrane region" description="Helical" evidence="1">
    <location>
        <begin position="123"/>
        <end position="148"/>
    </location>
</feature>
<proteinExistence type="predicted"/>
<gene>
    <name evidence="3" type="ORF">ENN98_03805</name>
</gene>
<organism evidence="3">
    <name type="scientific">Desulfurivibrio alkaliphilus</name>
    <dbReference type="NCBI Taxonomy" id="427923"/>
    <lineage>
        <taxon>Bacteria</taxon>
        <taxon>Pseudomonadati</taxon>
        <taxon>Thermodesulfobacteriota</taxon>
        <taxon>Desulfobulbia</taxon>
        <taxon>Desulfobulbales</taxon>
        <taxon>Desulfobulbaceae</taxon>
        <taxon>Desulfurivibrio</taxon>
    </lineage>
</organism>
<keyword evidence="1" id="KW-0472">Membrane</keyword>
<dbReference type="PIRSF" id="PIRSF006162">
    <property type="entry name" value="PgpA"/>
    <property type="match status" value="1"/>
</dbReference>